<feature type="transmembrane region" description="Helical" evidence="2">
    <location>
        <begin position="1944"/>
        <end position="1966"/>
    </location>
</feature>
<feature type="transmembrane region" description="Helical" evidence="2">
    <location>
        <begin position="872"/>
        <end position="899"/>
    </location>
</feature>
<feature type="domain" description="Piezo non-specific cation channel cap" evidence="3">
    <location>
        <begin position="2345"/>
        <end position="2585"/>
    </location>
</feature>
<keyword evidence="2" id="KW-1133">Transmembrane helix</keyword>
<evidence type="ECO:0000256" key="2">
    <source>
        <dbReference type="SAM" id="Phobius"/>
    </source>
</evidence>
<dbReference type="Pfam" id="PF24874">
    <property type="entry name" value="Piezo_THU9_anchor"/>
    <property type="match status" value="1"/>
</dbReference>
<dbReference type="InterPro" id="IPR027272">
    <property type="entry name" value="Piezo"/>
</dbReference>
<feature type="compositionally biased region" description="Basic and acidic residues" evidence="1">
    <location>
        <begin position="1594"/>
        <end position="1606"/>
    </location>
</feature>
<dbReference type="PANTHER" id="PTHR13167:SF25">
    <property type="entry name" value="PIEZO-TYPE MECHANOSENSITIVE ION CHANNEL COMPONENT"/>
    <property type="match status" value="1"/>
</dbReference>
<feature type="compositionally biased region" description="Low complexity" evidence="1">
    <location>
        <begin position="1458"/>
        <end position="1470"/>
    </location>
</feature>
<feature type="transmembrane region" description="Helical" evidence="2">
    <location>
        <begin position="1718"/>
        <end position="1745"/>
    </location>
</feature>
<feature type="compositionally biased region" description="Acidic residues" evidence="1">
    <location>
        <begin position="1152"/>
        <end position="1163"/>
    </location>
</feature>
<feature type="transmembrane region" description="Helical" evidence="2">
    <location>
        <begin position="484"/>
        <end position="502"/>
    </location>
</feature>
<feature type="transmembrane region" description="Helical" evidence="2">
    <location>
        <begin position="1227"/>
        <end position="1260"/>
    </location>
</feature>
<feature type="domain" description="Piezo THU9 and anchor" evidence="4">
    <location>
        <begin position="1873"/>
        <end position="2075"/>
    </location>
</feature>
<feature type="transmembrane region" description="Helical" evidence="2">
    <location>
        <begin position="144"/>
        <end position="166"/>
    </location>
</feature>
<feature type="transmembrane region" description="Helical" evidence="2">
    <location>
        <begin position="579"/>
        <end position="597"/>
    </location>
</feature>
<dbReference type="InterPro" id="IPR056770">
    <property type="entry name" value="Piezo_THU9_anchor"/>
</dbReference>
<feature type="transmembrane region" description="Helical" evidence="2">
    <location>
        <begin position="1757"/>
        <end position="1779"/>
    </location>
</feature>
<keyword evidence="2" id="KW-0812">Transmembrane</keyword>
<feature type="transmembrane region" description="Helical" evidence="2">
    <location>
        <begin position="75"/>
        <end position="98"/>
    </location>
</feature>
<feature type="transmembrane region" description="Helical" evidence="2">
    <location>
        <begin position="1272"/>
        <end position="1297"/>
    </location>
</feature>
<feature type="transmembrane region" description="Helical" evidence="2">
    <location>
        <begin position="1303"/>
        <end position="1321"/>
    </location>
</feature>
<feature type="transmembrane region" description="Helical" evidence="2">
    <location>
        <begin position="244"/>
        <end position="263"/>
    </location>
</feature>
<proteinExistence type="predicted"/>
<accession>A0ABQ9XD67</accession>
<feature type="transmembrane region" description="Helical" evidence="2">
    <location>
        <begin position="425"/>
        <end position="444"/>
    </location>
</feature>
<keyword evidence="6" id="KW-1185">Reference proteome</keyword>
<feature type="transmembrane region" description="Helical" evidence="2">
    <location>
        <begin position="810"/>
        <end position="829"/>
    </location>
</feature>
<evidence type="ECO:0000259" key="3">
    <source>
        <dbReference type="Pfam" id="PF12166"/>
    </source>
</evidence>
<feature type="compositionally biased region" description="Polar residues" evidence="1">
    <location>
        <begin position="1612"/>
        <end position="1622"/>
    </location>
</feature>
<feature type="region of interest" description="Disordered" evidence="1">
    <location>
        <begin position="1586"/>
        <end position="1622"/>
    </location>
</feature>
<dbReference type="Proteomes" id="UP001281761">
    <property type="component" value="Unassembled WGS sequence"/>
</dbReference>
<feature type="transmembrane region" description="Helical" evidence="2">
    <location>
        <begin position="395"/>
        <end position="413"/>
    </location>
</feature>
<feature type="transmembrane region" description="Helical" evidence="2">
    <location>
        <begin position="1328"/>
        <end position="1348"/>
    </location>
</feature>
<evidence type="ECO:0000313" key="5">
    <source>
        <dbReference type="EMBL" id="KAK2949891.1"/>
    </source>
</evidence>
<feature type="transmembrane region" description="Helical" evidence="2">
    <location>
        <begin position="835"/>
        <end position="860"/>
    </location>
</feature>
<gene>
    <name evidence="5" type="ORF">BLNAU_15194</name>
</gene>
<keyword evidence="2" id="KW-0472">Membrane</keyword>
<feature type="transmembrane region" description="Helical" evidence="2">
    <location>
        <begin position="2274"/>
        <end position="2292"/>
    </location>
</feature>
<feature type="compositionally biased region" description="Polar residues" evidence="1">
    <location>
        <begin position="1080"/>
        <end position="1092"/>
    </location>
</feature>
<feature type="region of interest" description="Disordered" evidence="1">
    <location>
        <begin position="1078"/>
        <end position="1191"/>
    </location>
</feature>
<evidence type="ECO:0000313" key="6">
    <source>
        <dbReference type="Proteomes" id="UP001281761"/>
    </source>
</evidence>
<dbReference type="PANTHER" id="PTHR13167">
    <property type="entry name" value="PIEZO-TYPE MECHANOSENSITIVE ION CHANNEL COMPONENT"/>
    <property type="match status" value="1"/>
</dbReference>
<reference evidence="5 6" key="1">
    <citation type="journal article" date="2022" name="bioRxiv">
        <title>Genomics of Preaxostyla Flagellates Illuminates Evolutionary Transitions and the Path Towards Mitochondrial Loss.</title>
        <authorList>
            <person name="Novak L.V.F."/>
            <person name="Treitli S.C."/>
            <person name="Pyrih J."/>
            <person name="Halakuc P."/>
            <person name="Pipaliya S.V."/>
            <person name="Vacek V."/>
            <person name="Brzon O."/>
            <person name="Soukal P."/>
            <person name="Eme L."/>
            <person name="Dacks J.B."/>
            <person name="Karnkowska A."/>
            <person name="Elias M."/>
            <person name="Hampl V."/>
        </authorList>
    </citation>
    <scope>NUCLEOTIDE SEQUENCE [LARGE SCALE GENOMIC DNA]</scope>
    <source>
        <strain evidence="5">NAU3</strain>
        <tissue evidence="5">Gut</tissue>
    </source>
</reference>
<protein>
    <submittedName>
        <fullName evidence="5">Piezo-type mechanosensitive ion channel component 1/2</fullName>
    </submittedName>
</protein>
<dbReference type="Pfam" id="PF12166">
    <property type="entry name" value="Piezo_cap"/>
    <property type="match status" value="1"/>
</dbReference>
<organism evidence="5 6">
    <name type="scientific">Blattamonas nauphoetae</name>
    <dbReference type="NCBI Taxonomy" id="2049346"/>
    <lineage>
        <taxon>Eukaryota</taxon>
        <taxon>Metamonada</taxon>
        <taxon>Preaxostyla</taxon>
        <taxon>Oxymonadida</taxon>
        <taxon>Blattamonas</taxon>
    </lineage>
</organism>
<dbReference type="InterPro" id="IPR031334">
    <property type="entry name" value="Piezo_cap_dom"/>
</dbReference>
<feature type="transmembrane region" description="Helical" evidence="2">
    <location>
        <begin position="1910"/>
        <end position="1932"/>
    </location>
</feature>
<feature type="transmembrane region" description="Helical" evidence="2">
    <location>
        <begin position="2529"/>
        <end position="2553"/>
    </location>
</feature>
<dbReference type="EMBL" id="JARBJD010000147">
    <property type="protein sequence ID" value="KAK2949891.1"/>
    <property type="molecule type" value="Genomic_DNA"/>
</dbReference>
<evidence type="ECO:0000256" key="1">
    <source>
        <dbReference type="SAM" id="MobiDB-lite"/>
    </source>
</evidence>
<feature type="transmembrane region" description="Helical" evidence="2">
    <location>
        <begin position="1799"/>
        <end position="1823"/>
    </location>
</feature>
<name>A0ABQ9XD67_9EUKA</name>
<comment type="caution">
    <text evidence="5">The sequence shown here is derived from an EMBL/GenBank/DDBJ whole genome shotgun (WGS) entry which is preliminary data.</text>
</comment>
<feature type="transmembrane region" description="Helical" evidence="2">
    <location>
        <begin position="603"/>
        <end position="624"/>
    </location>
</feature>
<feature type="compositionally biased region" description="Basic and acidic residues" evidence="1">
    <location>
        <begin position="1472"/>
        <end position="1481"/>
    </location>
</feature>
<feature type="transmembrane region" description="Helical" evidence="2">
    <location>
        <begin position="644"/>
        <end position="664"/>
    </location>
</feature>
<feature type="transmembrane region" description="Helical" evidence="2">
    <location>
        <begin position="1871"/>
        <end position="1890"/>
    </location>
</feature>
<feature type="transmembrane region" description="Helical" evidence="2">
    <location>
        <begin position="172"/>
        <end position="194"/>
    </location>
</feature>
<feature type="transmembrane region" description="Helical" evidence="2">
    <location>
        <begin position="2501"/>
        <end position="2517"/>
    </location>
</feature>
<feature type="compositionally biased region" description="Acidic residues" evidence="1">
    <location>
        <begin position="1112"/>
        <end position="1121"/>
    </location>
</feature>
<evidence type="ECO:0000259" key="4">
    <source>
        <dbReference type="Pfam" id="PF24874"/>
    </source>
</evidence>
<sequence>MRNSVHLLLQSLDVRYPEGINTGTNYWLYCADRFYCTNVAPSIRKSLPFAFPFTPTNSTSLMSAMSIRYSTGGNLGMIIFTAILVALCVIVIVMNFITQKREKKVRKKLTTFKSFSELMSDQSSMSSSSTLSSFVASQPRWKTLILSSFSPIISIIQTILLNVVAIPTTSIVYLPLLFLSFLLSVFFICPALHAKDYAWVDDPDSTTFVQHPNHISLGGVCCALLVCRGSRMLIYSVTFQAGKLVISFALWIVGGYSFVHTGFRMAEEKLKLAADMDQSSAPTKWVPLKTELTAVDFRYKHKKHFLVSMLNHFFQPTGPKTRQRPFSVALSPVKLNRPQSIDGPSEIPQYLAPIDVLDRHGLFLHAVPLTSILILLHEATRWFTIVMTCIPLAKYATSPILLLSAIFTLSSLLSPLSAHPRRGRAWKTLHSIVLTLVIVSAYALNTHVFTYLQLQDHTFLLTKLFYILGLINVNPGAESTPTPIGMQVVYNPIMILLGHSFLRMIEKAYKKLLQYQTQRCPACHKNAAGDSFKNPYLSQLEGGDHSAQSALMAAAIIKVPSNEHCHHFDPFFSQCGSHLRIFSIIPFVLGHLARLALPFTLDLAFSNIGVGGIVYFICMLLYIVSTPQSFTNSKIYRSIPRIAIFNAFLCLVIAYILAVVRYFASYDFNVGHLGWTGSMISSFWHKFDQFALSGRYIGLGLSSTTGVDIPRSSEVLGSHVAVLIVSCLVIRTNVVFAVVDEHQPTLLNELIRNAHSRKLKYSLKQSFPFVVLPPKQPINQKSATAAENQEPPSSFHVKTRPDFLRLRDGAQLFAPIYGLICEFFSFYSIELNAAMLLLCSYTLSSITFVNLIFFVVMALMSMRSSLHLPKKLARFWGFYTFILFIEILLLICSSLYSAFVNTFCLITTSSVCPQLDKVLKILTGLFGSHDGQSLMVATIPVLFSIWSPKLQYKADIHEVPNDPNDLKSSEDEEEMMEFANLGQFAQNLTAVADTQPTSITPPSEPIPSLNPQQNLSEPANFKAFYGSCGQKKLDVFSDWDLPPLSEFMKLLQKYDQDTPDDEEVDLQQDLLLSSSVMPSLASTPSQQVSSVGEQAGEERAQVGGGEQRVTDVIDEVDETAEQENSSSSSSQNHNFEQPVVRRPKNRSLLDSNNDESSDSDAADSELASVSSTDPLLPQHDQTNVSFDLPNMEDPVSRPYTLSDIHRDDFHIFGIPTFSTSSYVFVRFILPLILVIVLLWMTFGLVTSLIYGLIWFIIALGDRVLLRTTIFKILVVIAVVAFAVPPIFLAVISILQLYNLKTTLVANVGFIVFSLIGSPFTWSVQANPLSVNFGLALSQFFFIFLILMYSRTVHRIPSTAMGKMIVDRREEGLIGKWSVISLFRDRVVKRKREEAIFVNETKALDDLLFVKGDEDLIEEQEEYEIQMQALADSLLEQQVSDLQNSVVLEQDRISRRTRQSQQSSSTRNSQNGKETKEHRKQRLKEMDDLAESVWLQSEDELKAMMDKTVVGEFVRKMVVISNKQNEDIILALNQKMVDRELREEDEFIENEYVIPQRLSKTREFREVLKRGFQYMITEHKREVVLPFGEEEGEEEERKDAAEEHAEGGEPLGSAQSSHPSPLLHTTTLRNEEFSLSSSEDASIPHDTPRHASPAPIFFRIGLVNPEFLEMGYDPPVEITSFQSLPSHAHIEDGLVVSVFDSVVNFLSNCLWFLLAFKEWLFIIPLVSIHGPNGFLLFPFIVVYLILYSTSAKHPVSWIWVLCSVVASVSAYVSVIINLIVFGLGGVGTVWNVYKSFLSTFFFLFIHSLLMDTTGLSSIGFVTAFKAIFKDEWASALMDRLEKKWERMRGTLPDQFAVRPFVSIVLSKEKDGASFHVLKLFVEIISLVHIIIQPNCFVPISLVRHTRSFSDLLSTGFTGPVVILILVHLVKLLVERACYVPGYMKARVVFFLIETIGMGIFFFAYSMFGYNTPLEKPTVSFSFYFTLQFLSCFVTACQISEGYPHTSTSHVLTPPHKTDMVRMYLSKFTNLIPFLNELCLIVDWTMQKTALSLNKFARLEDIYGHLWKKEAEHDKDEWFRYWKIRRAFHARLRKRGKNMRRIYKRMRKELKIKISNGEATEDDLVELSEKFVSGELETEVFLKEMDEMEELNVRLSQDGSTTIIPRDLLSLQSSQQASPKLNTQSNVTLIHQPVLVSSPAITVPSSSPIITAPHAASPAGTAPAIVQSQAVPKRTLYIRPTSAFTMEQRDALNKKFHSQSSTAGIVFPVIGRVLEGALLIVGIVFLIWGPLLLFSDFGVGTQQDGIIDSTLSISCIGVPPLLTSTQSNINHLKTGEVGALPISQLSLSSNERDHTYKTTFPQASTEYFGVTDDALSELLKRLADPEKEVWIRFDLGIRRAKSAPSSTIDHSMKFTLTAAEKTKMWNMMSLSAVGETLSFNIPQSFYIETNNDIIPLYTLHNETTMNNTLSLIFQHDPIKGYFFAFSSIPEFYFIAPPTPMRDIGAAGLVGFYTTYVIVISKTELKPRLSGFVSGMLIGGITHLHTLFLLAGSAFLKRKEGNLKEEEITFRILVQIIRNPSYLLAMTQPARPREFERDLLRVKRWRTKKLKEK</sequence>
<feature type="region of interest" description="Disordered" evidence="1">
    <location>
        <begin position="1452"/>
        <end position="1481"/>
    </location>
</feature>